<protein>
    <submittedName>
        <fullName evidence="3">Aminodeoxychorismate/anthranilate synthase component II</fullName>
    </submittedName>
</protein>
<evidence type="ECO:0000313" key="3">
    <source>
        <dbReference type="EMBL" id="OXZ27113.1"/>
    </source>
</evidence>
<gene>
    <name evidence="3" type="ORF">B9N49_05925</name>
</gene>
<feature type="domain" description="Glutamine amidotransferase" evidence="2">
    <location>
        <begin position="3"/>
        <end position="191"/>
    </location>
</feature>
<comment type="caution">
    <text evidence="3">The sequence shown here is derived from an EMBL/GenBank/DDBJ whole genome shotgun (WGS) entry which is preliminary data.</text>
</comment>
<dbReference type="PROSITE" id="PS51273">
    <property type="entry name" value="GATASE_TYPE_1"/>
    <property type="match status" value="1"/>
</dbReference>
<evidence type="ECO:0000259" key="2">
    <source>
        <dbReference type="Pfam" id="PF00117"/>
    </source>
</evidence>
<dbReference type="RefSeq" id="WP_094205932.1">
    <property type="nucleotide sequence ID" value="NZ_JAWGFN010000007.1"/>
</dbReference>
<dbReference type="GO" id="GO:0000162">
    <property type="term" value="P:L-tryptophan biosynthetic process"/>
    <property type="evidence" value="ECO:0007669"/>
    <property type="project" value="TreeGrafter"/>
</dbReference>
<dbReference type="AlphaFoldDB" id="A0A233V439"/>
<dbReference type="InterPro" id="IPR006221">
    <property type="entry name" value="TrpG/PapA_dom"/>
</dbReference>
<dbReference type="CDD" id="cd01743">
    <property type="entry name" value="GATase1_Anthranilate_Synthase"/>
    <property type="match status" value="1"/>
</dbReference>
<dbReference type="PRINTS" id="PR00097">
    <property type="entry name" value="ANTSNTHASEII"/>
</dbReference>
<dbReference type="Gene3D" id="3.40.50.880">
    <property type="match status" value="1"/>
</dbReference>
<accession>A0A233V439</accession>
<dbReference type="Proteomes" id="UP000215413">
    <property type="component" value="Unassembled WGS sequence"/>
</dbReference>
<evidence type="ECO:0000256" key="1">
    <source>
        <dbReference type="ARBA" id="ARBA00022962"/>
    </source>
</evidence>
<name>A0A233V439_FINMA</name>
<dbReference type="PANTHER" id="PTHR43418">
    <property type="entry name" value="MULTIFUNCTIONAL TRYPTOPHAN BIOSYNTHESIS PROTEIN-RELATED"/>
    <property type="match status" value="1"/>
</dbReference>
<dbReference type="PRINTS" id="PR00096">
    <property type="entry name" value="GATASE"/>
</dbReference>
<dbReference type="InterPro" id="IPR050472">
    <property type="entry name" value="Anth_synth/Amidotransfase"/>
</dbReference>
<sequence length="197" mass="22500">MILMIDNYDSFTYNIVSYLRILKEEVIVKKNDEINLEEIKQLNPEIIVISPGPKTPKESKISLEVFEKLKGEYPILGICLGHQALAYSMGLDIIKGPHPMHGKMTEIKHDSKGIFTDIPNPVKVMRYHSLIVDDSKFENGMYEDMVITSKTSDGIIMGFRDSKNKIETVQFHPESVGTDFGLKMIENFLKEVRNDSF</sequence>
<keyword evidence="1" id="KW-0315">Glutamine amidotransferase</keyword>
<dbReference type="FunFam" id="3.40.50.880:FF:000003">
    <property type="entry name" value="Anthranilate synthase component II"/>
    <property type="match status" value="1"/>
</dbReference>
<dbReference type="SUPFAM" id="SSF52317">
    <property type="entry name" value="Class I glutamine amidotransferase-like"/>
    <property type="match status" value="1"/>
</dbReference>
<proteinExistence type="predicted"/>
<dbReference type="InterPro" id="IPR017926">
    <property type="entry name" value="GATASE"/>
</dbReference>
<evidence type="ECO:0000313" key="4">
    <source>
        <dbReference type="Proteomes" id="UP000215413"/>
    </source>
</evidence>
<dbReference type="PRINTS" id="PR00099">
    <property type="entry name" value="CPSGATASE"/>
</dbReference>
<dbReference type="PANTHER" id="PTHR43418:SF4">
    <property type="entry name" value="MULTIFUNCTIONAL TRYPTOPHAN BIOSYNTHESIS PROTEIN"/>
    <property type="match status" value="1"/>
</dbReference>
<dbReference type="EMBL" id="NDYC01000026">
    <property type="protein sequence ID" value="OXZ27113.1"/>
    <property type="molecule type" value="Genomic_DNA"/>
</dbReference>
<dbReference type="Pfam" id="PF00117">
    <property type="entry name" value="GATase"/>
    <property type="match status" value="1"/>
</dbReference>
<dbReference type="NCBIfam" id="TIGR00566">
    <property type="entry name" value="trpG_papA"/>
    <property type="match status" value="1"/>
</dbReference>
<organism evidence="3 4">
    <name type="scientific">Finegoldia magna</name>
    <name type="common">Peptostreptococcus magnus</name>
    <dbReference type="NCBI Taxonomy" id="1260"/>
    <lineage>
        <taxon>Bacteria</taxon>
        <taxon>Bacillati</taxon>
        <taxon>Bacillota</taxon>
        <taxon>Tissierellia</taxon>
        <taxon>Tissierellales</taxon>
        <taxon>Peptoniphilaceae</taxon>
        <taxon>Finegoldia</taxon>
    </lineage>
</organism>
<dbReference type="GO" id="GO:0004049">
    <property type="term" value="F:anthranilate synthase activity"/>
    <property type="evidence" value="ECO:0007669"/>
    <property type="project" value="TreeGrafter"/>
</dbReference>
<dbReference type="InterPro" id="IPR029062">
    <property type="entry name" value="Class_I_gatase-like"/>
</dbReference>
<reference evidence="4" key="1">
    <citation type="submission" date="2017-04" db="EMBL/GenBank/DDBJ databases">
        <title>Finegoldia magna isolated from orthopedic joint implant-associated infections.</title>
        <authorList>
            <person name="Bjorklund S."/>
            <person name="Bruggemann H."/>
            <person name="Jensen A."/>
            <person name="Hellmark B."/>
            <person name="Soderquist B."/>
        </authorList>
    </citation>
    <scope>NUCLEOTIDE SEQUENCE [LARGE SCALE GENOMIC DNA]</scope>
    <source>
        <strain evidence="4">CCUG 54800</strain>
    </source>
</reference>
<dbReference type="GO" id="GO:0005829">
    <property type="term" value="C:cytosol"/>
    <property type="evidence" value="ECO:0007669"/>
    <property type="project" value="TreeGrafter"/>
</dbReference>